<dbReference type="InterPro" id="IPR033121">
    <property type="entry name" value="PEPTIDASE_A1"/>
</dbReference>
<dbReference type="GO" id="GO:0006508">
    <property type="term" value="P:proteolysis"/>
    <property type="evidence" value="ECO:0007669"/>
    <property type="project" value="UniProtKB-KW"/>
</dbReference>
<evidence type="ECO:0000256" key="8">
    <source>
        <dbReference type="SAM" id="SignalP"/>
    </source>
</evidence>
<comment type="caution">
    <text evidence="10">The sequence shown here is derived from an EMBL/GenBank/DDBJ whole genome shotgun (WGS) entry which is preliminary data.</text>
</comment>
<keyword evidence="4" id="KW-0064">Aspartyl protease</keyword>
<feature type="active site" evidence="6">
    <location>
        <position position="91"/>
    </location>
</feature>
<dbReference type="EMBL" id="JAQGDS010000011">
    <property type="protein sequence ID" value="KAJ6257261.1"/>
    <property type="molecule type" value="Genomic_DNA"/>
</dbReference>
<dbReference type="SUPFAM" id="SSF50630">
    <property type="entry name" value="Acid proteases"/>
    <property type="match status" value="1"/>
</dbReference>
<reference evidence="10" key="1">
    <citation type="submission" date="2023-01" db="EMBL/GenBank/DDBJ databases">
        <title>The chitinases involved in constricting ring structure development in the nematode-trapping fungus Drechslerella dactyloides.</title>
        <authorList>
            <person name="Wang R."/>
            <person name="Zhang L."/>
            <person name="Tang P."/>
            <person name="Li S."/>
            <person name="Liang L."/>
        </authorList>
    </citation>
    <scope>NUCLEOTIDE SEQUENCE</scope>
    <source>
        <strain evidence="10">YMF1.00031</strain>
    </source>
</reference>
<feature type="chain" id="PRO_5042057255" evidence="8">
    <location>
        <begin position="17"/>
        <end position="528"/>
    </location>
</feature>
<comment type="similarity">
    <text evidence="1">Belongs to the peptidase A1 family.</text>
</comment>
<dbReference type="InterPro" id="IPR001461">
    <property type="entry name" value="Aspartic_peptidase_A1"/>
</dbReference>
<sequence>MLPRSAALLLAGLAAGVSPPARVAGLDLSLFSREVPSDHVLSLSFQKERMHNGHHKIRRDTVVSTLDNEYLLYYADVEIGTPPQKLRLQIDTGSSDVWAPSATSSYCKSKEGQCSQGSYNPSDSTSRRLVSKNSFNISYLDGSHAIGDYITDVFTVGNITIKDLQVGVGYDTDIMAGILGLGYGANSVAEKSYPSLVDQLVSHKYINSRAYSLYLNDQEANTGEILFGGIDTEKFEGKLVGLPVQLEGDNTDPTDFIVALSSVSLSIQGQKEQLVSNKTLPVVLDCGSSLTYLPNSTVSAIVKNFDGAWNTQLKSYVIPCSMTNNHDDFVTYRFGGPKGPEVRVPIEELTNYVLDVNGDVWTNDDGNPECTFGIQPQPSDFGDSYIFGDTFLRSAYVVYDLDGQKIWLAQTIFNSTDQKILEIAKSTTSNSGVPDVSGVASVITVRATSTAAQRPHPTVATLAKNGTATRGATATIVLPGEATTSADATETGSTNTNSNKSNTGLRLEAGGILGFVLIAVACLFTATA</sequence>
<evidence type="ECO:0000313" key="11">
    <source>
        <dbReference type="Proteomes" id="UP001221413"/>
    </source>
</evidence>
<keyword evidence="11" id="KW-1185">Reference proteome</keyword>
<dbReference type="Proteomes" id="UP001221413">
    <property type="component" value="Unassembled WGS sequence"/>
</dbReference>
<keyword evidence="5" id="KW-0378">Hydrolase</keyword>
<dbReference type="Pfam" id="PF00026">
    <property type="entry name" value="Asp"/>
    <property type="match status" value="1"/>
</dbReference>
<gene>
    <name evidence="10" type="ORF">Dda_8150</name>
</gene>
<keyword evidence="3 8" id="KW-0732">Signal</keyword>
<evidence type="ECO:0000256" key="7">
    <source>
        <dbReference type="SAM" id="MobiDB-lite"/>
    </source>
</evidence>
<evidence type="ECO:0000259" key="9">
    <source>
        <dbReference type="PROSITE" id="PS51767"/>
    </source>
</evidence>
<dbReference type="InterPro" id="IPR021109">
    <property type="entry name" value="Peptidase_aspartic_dom_sf"/>
</dbReference>
<dbReference type="PANTHER" id="PTHR47966:SF65">
    <property type="entry name" value="ASPARTIC-TYPE ENDOPEPTIDASE"/>
    <property type="match status" value="1"/>
</dbReference>
<dbReference type="PANTHER" id="PTHR47966">
    <property type="entry name" value="BETA-SITE APP-CLEAVING ENZYME, ISOFORM A-RELATED"/>
    <property type="match status" value="1"/>
</dbReference>
<dbReference type="AlphaFoldDB" id="A0AAD6NF93"/>
<dbReference type="Gene3D" id="2.40.70.10">
    <property type="entry name" value="Acid Proteases"/>
    <property type="match status" value="2"/>
</dbReference>
<evidence type="ECO:0000256" key="3">
    <source>
        <dbReference type="ARBA" id="ARBA00022729"/>
    </source>
</evidence>
<dbReference type="GO" id="GO:0004190">
    <property type="term" value="F:aspartic-type endopeptidase activity"/>
    <property type="evidence" value="ECO:0007669"/>
    <property type="project" value="UniProtKB-KW"/>
</dbReference>
<feature type="compositionally biased region" description="Low complexity" evidence="7">
    <location>
        <begin position="491"/>
        <end position="502"/>
    </location>
</feature>
<evidence type="ECO:0000256" key="6">
    <source>
        <dbReference type="PIRSR" id="PIRSR601461-1"/>
    </source>
</evidence>
<feature type="active site" evidence="6">
    <location>
        <position position="285"/>
    </location>
</feature>
<evidence type="ECO:0000256" key="4">
    <source>
        <dbReference type="ARBA" id="ARBA00022750"/>
    </source>
</evidence>
<feature type="domain" description="Peptidase A1" evidence="9">
    <location>
        <begin position="73"/>
        <end position="409"/>
    </location>
</feature>
<dbReference type="InterPro" id="IPR033876">
    <property type="entry name" value="SAP-like"/>
</dbReference>
<keyword evidence="2" id="KW-0645">Protease</keyword>
<name>A0AAD6NF93_DREDA</name>
<evidence type="ECO:0000313" key="10">
    <source>
        <dbReference type="EMBL" id="KAJ6257261.1"/>
    </source>
</evidence>
<feature type="region of interest" description="Disordered" evidence="7">
    <location>
        <begin position="483"/>
        <end position="502"/>
    </location>
</feature>
<evidence type="ECO:0000256" key="2">
    <source>
        <dbReference type="ARBA" id="ARBA00022670"/>
    </source>
</evidence>
<dbReference type="PROSITE" id="PS51767">
    <property type="entry name" value="PEPTIDASE_A1"/>
    <property type="match status" value="1"/>
</dbReference>
<feature type="signal peptide" evidence="8">
    <location>
        <begin position="1"/>
        <end position="16"/>
    </location>
</feature>
<evidence type="ECO:0000256" key="5">
    <source>
        <dbReference type="ARBA" id="ARBA00022801"/>
    </source>
</evidence>
<organism evidence="10 11">
    <name type="scientific">Drechslerella dactyloides</name>
    <name type="common">Nematode-trapping fungus</name>
    <name type="synonym">Arthrobotrys dactyloides</name>
    <dbReference type="NCBI Taxonomy" id="74499"/>
    <lineage>
        <taxon>Eukaryota</taxon>
        <taxon>Fungi</taxon>
        <taxon>Dikarya</taxon>
        <taxon>Ascomycota</taxon>
        <taxon>Pezizomycotina</taxon>
        <taxon>Orbiliomycetes</taxon>
        <taxon>Orbiliales</taxon>
        <taxon>Orbiliaceae</taxon>
        <taxon>Drechslerella</taxon>
    </lineage>
</organism>
<accession>A0AAD6NF93</accession>
<evidence type="ECO:0000256" key="1">
    <source>
        <dbReference type="ARBA" id="ARBA00007447"/>
    </source>
</evidence>
<protein>
    <submittedName>
        <fullName evidence="10">Candidapepsin</fullName>
    </submittedName>
</protein>
<proteinExistence type="inferred from homology"/>
<dbReference type="PRINTS" id="PR00792">
    <property type="entry name" value="PEPSIN"/>
</dbReference>
<dbReference type="CDD" id="cd05474">
    <property type="entry name" value="SAP_like"/>
    <property type="match status" value="1"/>
</dbReference>